<proteinExistence type="predicted"/>
<dbReference type="Gene3D" id="3.30.70.1820">
    <property type="entry name" value="L1 transposable element, RRM domain"/>
    <property type="match status" value="1"/>
</dbReference>
<evidence type="ECO:0000256" key="1">
    <source>
        <dbReference type="SAM" id="Coils"/>
    </source>
</evidence>
<organism evidence="2 3">
    <name type="scientific">Xenoophorus captivus</name>
    <dbReference type="NCBI Taxonomy" id="1517983"/>
    <lineage>
        <taxon>Eukaryota</taxon>
        <taxon>Metazoa</taxon>
        <taxon>Chordata</taxon>
        <taxon>Craniata</taxon>
        <taxon>Vertebrata</taxon>
        <taxon>Euteleostomi</taxon>
        <taxon>Actinopterygii</taxon>
        <taxon>Neopterygii</taxon>
        <taxon>Teleostei</taxon>
        <taxon>Neoteleostei</taxon>
        <taxon>Acanthomorphata</taxon>
        <taxon>Ovalentaria</taxon>
        <taxon>Atherinomorphae</taxon>
        <taxon>Cyprinodontiformes</taxon>
        <taxon>Goodeidae</taxon>
        <taxon>Xenoophorus</taxon>
    </lineage>
</organism>
<dbReference type="PANTHER" id="PTHR11505">
    <property type="entry name" value="L1 TRANSPOSABLE ELEMENT-RELATED"/>
    <property type="match status" value="1"/>
</dbReference>
<reference evidence="2 3" key="1">
    <citation type="submission" date="2021-06" db="EMBL/GenBank/DDBJ databases">
        <authorList>
            <person name="Palmer J.M."/>
        </authorList>
    </citation>
    <scope>NUCLEOTIDE SEQUENCE [LARGE SCALE GENOMIC DNA]</scope>
    <source>
        <strain evidence="2 3">XC_2019</strain>
        <tissue evidence="2">Muscle</tissue>
    </source>
</reference>
<feature type="coiled-coil region" evidence="1">
    <location>
        <begin position="40"/>
        <end position="102"/>
    </location>
</feature>
<gene>
    <name evidence="2" type="ORF">XENOCAPTIV_024227</name>
</gene>
<comment type="caution">
    <text evidence="2">The sequence shown here is derived from an EMBL/GenBank/DDBJ whole genome shotgun (WGS) entry which is preliminary data.</text>
</comment>
<evidence type="ECO:0000313" key="2">
    <source>
        <dbReference type="EMBL" id="MEQ2196109.1"/>
    </source>
</evidence>
<dbReference type="InterPro" id="IPR004244">
    <property type="entry name" value="Transposase_22"/>
</dbReference>
<name>A0ABV0QJW4_9TELE</name>
<accession>A0ABV0QJW4</accession>
<protein>
    <submittedName>
        <fullName evidence="2">Uncharacterized protein</fullName>
    </submittedName>
</protein>
<keyword evidence="3" id="KW-1185">Reference proteome</keyword>
<dbReference type="EMBL" id="JAHRIN010014022">
    <property type="protein sequence ID" value="MEQ2196109.1"/>
    <property type="molecule type" value="Genomic_DNA"/>
</dbReference>
<evidence type="ECO:0000313" key="3">
    <source>
        <dbReference type="Proteomes" id="UP001434883"/>
    </source>
</evidence>
<sequence length="176" mass="19932">MACKNSRGGKKEDASLTLEATTALLQQHREALTSEFKSSANVLSSKLDQVQLALEEQAERVSSLVLATEDLSQRVASLEDSCAALHEDNVKLKDKVIDLESRSRRQNIRILGRPPHPVILRLHRYLTKDLIIREAKRRGRLDYQGTSLRIVEDYRQTSWPDVRSTRPPWRSSTSGA</sequence>
<keyword evidence="1" id="KW-0175">Coiled coil</keyword>
<dbReference type="Proteomes" id="UP001434883">
    <property type="component" value="Unassembled WGS sequence"/>
</dbReference>